<feature type="transmembrane region" description="Helical" evidence="2">
    <location>
        <begin position="80"/>
        <end position="97"/>
    </location>
</feature>
<reference evidence="3 4" key="1">
    <citation type="submission" date="2018-02" db="EMBL/GenBank/DDBJ databases">
        <authorList>
            <person name="Cohen D.B."/>
            <person name="Kent A.D."/>
        </authorList>
    </citation>
    <scope>NUCLEOTIDE SEQUENCE [LARGE SCALE GENOMIC DNA]</scope>
    <source>
        <strain evidence="3 4">ULC007</strain>
    </source>
</reference>
<feature type="transmembrane region" description="Helical" evidence="2">
    <location>
        <begin position="53"/>
        <end position="74"/>
    </location>
</feature>
<protein>
    <submittedName>
        <fullName evidence="3">DUF2232 domain-containing protein</fullName>
    </submittedName>
</protein>
<feature type="region of interest" description="Disordered" evidence="1">
    <location>
        <begin position="1"/>
        <end position="46"/>
    </location>
</feature>
<dbReference type="PANTHER" id="PTHR37185">
    <property type="entry name" value="MEMBRANE PROTEIN"/>
    <property type="match status" value="1"/>
</dbReference>
<dbReference type="EMBL" id="PVWG01000009">
    <property type="protein sequence ID" value="PSB19701.1"/>
    <property type="molecule type" value="Genomic_DNA"/>
</dbReference>
<evidence type="ECO:0000256" key="2">
    <source>
        <dbReference type="SAM" id="Phobius"/>
    </source>
</evidence>
<reference evidence="3 4" key="2">
    <citation type="submission" date="2018-03" db="EMBL/GenBank/DDBJ databases">
        <title>The ancient ancestry and fast evolution of plastids.</title>
        <authorList>
            <person name="Moore K.R."/>
            <person name="Magnabosco C."/>
            <person name="Momper L."/>
            <person name="Gold D.A."/>
            <person name="Bosak T."/>
            <person name="Fournier G.P."/>
        </authorList>
    </citation>
    <scope>NUCLEOTIDE SEQUENCE [LARGE SCALE GENOMIC DNA]</scope>
    <source>
        <strain evidence="3 4">ULC007</strain>
    </source>
</reference>
<dbReference type="STRING" id="1920490.GCA_001895925_00143"/>
<comment type="caution">
    <text evidence="3">The sequence shown here is derived from an EMBL/GenBank/DDBJ whole genome shotgun (WGS) entry which is preliminary data.</text>
</comment>
<keyword evidence="2" id="KW-0472">Membrane</keyword>
<dbReference type="InterPro" id="IPR018710">
    <property type="entry name" value="DUF2232"/>
</dbReference>
<gene>
    <name evidence="3" type="ORF">C7B65_10435</name>
</gene>
<dbReference type="RefSeq" id="WP_073071682.1">
    <property type="nucleotide sequence ID" value="NZ_MPPI01000012.1"/>
</dbReference>
<dbReference type="PANTHER" id="PTHR37185:SF3">
    <property type="entry name" value="MEMBRANE PROTEIN"/>
    <property type="match status" value="1"/>
</dbReference>
<accession>A0A2T1DGY3</accession>
<keyword evidence="4" id="KW-1185">Reference proteome</keyword>
<name>A0A2T1DGY3_9CYAN</name>
<evidence type="ECO:0000313" key="3">
    <source>
        <dbReference type="EMBL" id="PSB19701.1"/>
    </source>
</evidence>
<keyword evidence="2" id="KW-1133">Transmembrane helix</keyword>
<feature type="compositionally biased region" description="Polar residues" evidence="1">
    <location>
        <begin position="18"/>
        <end position="27"/>
    </location>
</feature>
<evidence type="ECO:0000256" key="1">
    <source>
        <dbReference type="SAM" id="MobiDB-lite"/>
    </source>
</evidence>
<evidence type="ECO:0000313" key="4">
    <source>
        <dbReference type="Proteomes" id="UP000238634"/>
    </source>
</evidence>
<feature type="transmembrane region" description="Helical" evidence="2">
    <location>
        <begin position="150"/>
        <end position="172"/>
    </location>
</feature>
<dbReference type="Proteomes" id="UP000238634">
    <property type="component" value="Unassembled WGS sequence"/>
</dbReference>
<proteinExistence type="predicted"/>
<feature type="compositionally biased region" description="Basic and acidic residues" evidence="1">
    <location>
        <begin position="1"/>
        <end position="10"/>
    </location>
</feature>
<dbReference type="OrthoDB" id="508722at2"/>
<dbReference type="AlphaFoldDB" id="A0A2T1DGY3"/>
<keyword evidence="2" id="KW-0812">Transmembrane</keyword>
<sequence>MSDPQSDKASKLNPPPQSGSETSQADENWTEDVVPDTQKSDDRRPYVRNVDPASPIVLVETAFLASAASLIWLVNSYFPMGPILQVFFPVPIALVYLRWGNRAAWMAALVSGLLLSVLIGPVRSIQFVMPFGVMGVLLGTLWYRRANWATSIAIATLLGVFGTFFRIGLLSVLSGDDLWLYGTNQITNFLEWLFLKLGLLMQPSLPLVQAVVIGMIFVQNAVYLFVVHIVSWFLCDRLNTPIPRPPNWVQVLLDSE</sequence>
<feature type="transmembrane region" description="Helical" evidence="2">
    <location>
        <begin position="104"/>
        <end position="121"/>
    </location>
</feature>
<organism evidence="3 4">
    <name type="scientific">Phormidesmis priestleyi ULC007</name>
    <dbReference type="NCBI Taxonomy" id="1920490"/>
    <lineage>
        <taxon>Bacteria</taxon>
        <taxon>Bacillati</taxon>
        <taxon>Cyanobacteriota</taxon>
        <taxon>Cyanophyceae</taxon>
        <taxon>Leptolyngbyales</taxon>
        <taxon>Leptolyngbyaceae</taxon>
        <taxon>Phormidesmis</taxon>
    </lineage>
</organism>
<feature type="transmembrane region" description="Helical" evidence="2">
    <location>
        <begin position="207"/>
        <end position="234"/>
    </location>
</feature>
<feature type="transmembrane region" description="Helical" evidence="2">
    <location>
        <begin position="127"/>
        <end position="143"/>
    </location>
</feature>
<dbReference type="Pfam" id="PF09991">
    <property type="entry name" value="DUF2232"/>
    <property type="match status" value="1"/>
</dbReference>